<dbReference type="Proteomes" id="UP000317178">
    <property type="component" value="Chromosome"/>
</dbReference>
<dbReference type="AlphaFoldDB" id="A0A518CIK1"/>
<protein>
    <submittedName>
        <fullName evidence="3">Uncharacterized protein</fullName>
    </submittedName>
</protein>
<evidence type="ECO:0000256" key="2">
    <source>
        <dbReference type="SAM" id="SignalP"/>
    </source>
</evidence>
<feature type="signal peptide" evidence="2">
    <location>
        <begin position="1"/>
        <end position="19"/>
    </location>
</feature>
<accession>A0A518CIK1</accession>
<reference evidence="3 4" key="1">
    <citation type="submission" date="2019-02" db="EMBL/GenBank/DDBJ databases">
        <title>Deep-cultivation of Planctomycetes and their phenomic and genomic characterization uncovers novel biology.</title>
        <authorList>
            <person name="Wiegand S."/>
            <person name="Jogler M."/>
            <person name="Boedeker C."/>
            <person name="Pinto D."/>
            <person name="Vollmers J."/>
            <person name="Rivas-Marin E."/>
            <person name="Kohn T."/>
            <person name="Peeters S.H."/>
            <person name="Heuer A."/>
            <person name="Rast P."/>
            <person name="Oberbeckmann S."/>
            <person name="Bunk B."/>
            <person name="Jeske O."/>
            <person name="Meyerdierks A."/>
            <person name="Storesund J.E."/>
            <person name="Kallscheuer N."/>
            <person name="Luecker S."/>
            <person name="Lage O.M."/>
            <person name="Pohl T."/>
            <person name="Merkel B.J."/>
            <person name="Hornburger P."/>
            <person name="Mueller R.-W."/>
            <person name="Bruemmer F."/>
            <person name="Labrenz M."/>
            <person name="Spormann A.M."/>
            <person name="Op den Camp H."/>
            <person name="Overmann J."/>
            <person name="Amann R."/>
            <person name="Jetten M.S.M."/>
            <person name="Mascher T."/>
            <person name="Medema M.H."/>
            <person name="Devos D.P."/>
            <person name="Kaster A.-K."/>
            <person name="Ovreas L."/>
            <person name="Rohde M."/>
            <person name="Galperin M.Y."/>
            <person name="Jogler C."/>
        </authorList>
    </citation>
    <scope>NUCLEOTIDE SEQUENCE [LARGE SCALE GENOMIC DNA]</scope>
    <source>
        <strain evidence="3 4">Pla110</strain>
    </source>
</reference>
<evidence type="ECO:0000256" key="1">
    <source>
        <dbReference type="SAM" id="MobiDB-lite"/>
    </source>
</evidence>
<gene>
    <name evidence="3" type="ORF">Pla110_07550</name>
</gene>
<name>A0A518CIK1_9PLAN</name>
<proteinExistence type="predicted"/>
<dbReference type="PROSITE" id="PS51257">
    <property type="entry name" value="PROKAR_LIPOPROTEIN"/>
    <property type="match status" value="1"/>
</dbReference>
<keyword evidence="2" id="KW-0732">Signal</keyword>
<dbReference type="KEGG" id="plon:Pla110_07550"/>
<evidence type="ECO:0000313" key="3">
    <source>
        <dbReference type="EMBL" id="QDU79051.1"/>
    </source>
</evidence>
<keyword evidence="4" id="KW-1185">Reference proteome</keyword>
<sequence precursor="true">MKKVVAFTLMCAMSLFTIGCGPTDDDTAAPITPPATEDAGSTEGGSAE</sequence>
<evidence type="ECO:0000313" key="4">
    <source>
        <dbReference type="Proteomes" id="UP000317178"/>
    </source>
</evidence>
<feature type="region of interest" description="Disordered" evidence="1">
    <location>
        <begin position="21"/>
        <end position="48"/>
    </location>
</feature>
<feature type="chain" id="PRO_5022199514" evidence="2">
    <location>
        <begin position="20"/>
        <end position="48"/>
    </location>
</feature>
<dbReference type="RefSeq" id="WP_197440482.1">
    <property type="nucleotide sequence ID" value="NZ_CP036281.1"/>
</dbReference>
<organism evidence="3 4">
    <name type="scientific">Polystyrenella longa</name>
    <dbReference type="NCBI Taxonomy" id="2528007"/>
    <lineage>
        <taxon>Bacteria</taxon>
        <taxon>Pseudomonadati</taxon>
        <taxon>Planctomycetota</taxon>
        <taxon>Planctomycetia</taxon>
        <taxon>Planctomycetales</taxon>
        <taxon>Planctomycetaceae</taxon>
        <taxon>Polystyrenella</taxon>
    </lineage>
</organism>
<dbReference type="EMBL" id="CP036281">
    <property type="protein sequence ID" value="QDU79051.1"/>
    <property type="molecule type" value="Genomic_DNA"/>
</dbReference>